<comment type="subunit">
    <text evidence="5 10">Heterodimer of LeuC and LeuD.</text>
</comment>
<dbReference type="AlphaFoldDB" id="A0A239M0F2"/>
<comment type="function">
    <text evidence="2 10">Catalyzes the isomerization between 2-isopropylmalate and 3-isopropylmalate, via the formation of 2-isopropylmaleate.</text>
</comment>
<proteinExistence type="inferred from homology"/>
<evidence type="ECO:0000256" key="7">
    <source>
        <dbReference type="ARBA" id="ARBA00022605"/>
    </source>
</evidence>
<gene>
    <name evidence="10" type="primary">leuD</name>
    <name evidence="12" type="ORF">SAMN05421642_11519</name>
</gene>
<dbReference type="InterPro" id="IPR015928">
    <property type="entry name" value="Aconitase/3IPM_dehydase_swvl"/>
</dbReference>
<dbReference type="EC" id="4.2.1.33" evidence="10"/>
<dbReference type="InterPro" id="IPR000573">
    <property type="entry name" value="AconitaseA/IPMdHydase_ssu_swvl"/>
</dbReference>
<dbReference type="SUPFAM" id="SSF52016">
    <property type="entry name" value="LeuD/IlvD-like"/>
    <property type="match status" value="1"/>
</dbReference>
<dbReference type="PANTHER" id="PTHR43345">
    <property type="entry name" value="3-ISOPROPYLMALATE DEHYDRATASE SMALL SUBUNIT 2-RELATED-RELATED"/>
    <property type="match status" value="1"/>
</dbReference>
<keyword evidence="6 10" id="KW-0432">Leucine biosynthesis</keyword>
<evidence type="ECO:0000259" key="11">
    <source>
        <dbReference type="Pfam" id="PF00694"/>
    </source>
</evidence>
<dbReference type="OrthoDB" id="9777465at2"/>
<dbReference type="CDD" id="cd01577">
    <property type="entry name" value="IPMI_Swivel"/>
    <property type="match status" value="1"/>
</dbReference>
<evidence type="ECO:0000313" key="12">
    <source>
        <dbReference type="EMBL" id="SNT35533.1"/>
    </source>
</evidence>
<dbReference type="NCBIfam" id="TIGR00171">
    <property type="entry name" value="leuD"/>
    <property type="match status" value="1"/>
</dbReference>
<keyword evidence="8 10" id="KW-0456">Lyase</keyword>
<dbReference type="InterPro" id="IPR033940">
    <property type="entry name" value="IPMI_Swivel"/>
</dbReference>
<evidence type="ECO:0000313" key="13">
    <source>
        <dbReference type="Proteomes" id="UP000198327"/>
    </source>
</evidence>
<dbReference type="PANTHER" id="PTHR43345:SF5">
    <property type="entry name" value="3-ISOPROPYLMALATE DEHYDRATASE SMALL SUBUNIT"/>
    <property type="match status" value="1"/>
</dbReference>
<evidence type="ECO:0000256" key="4">
    <source>
        <dbReference type="ARBA" id="ARBA00009845"/>
    </source>
</evidence>
<dbReference type="FunFam" id="3.20.19.10:FF:000003">
    <property type="entry name" value="3-isopropylmalate dehydratase small subunit"/>
    <property type="match status" value="1"/>
</dbReference>
<evidence type="ECO:0000256" key="1">
    <source>
        <dbReference type="ARBA" id="ARBA00000491"/>
    </source>
</evidence>
<dbReference type="InterPro" id="IPR004431">
    <property type="entry name" value="3-IsopropMal_deHydase_ssu"/>
</dbReference>
<accession>A0A239M0F2</accession>
<dbReference type="GO" id="GO:0009316">
    <property type="term" value="C:3-isopropylmalate dehydratase complex"/>
    <property type="evidence" value="ECO:0007669"/>
    <property type="project" value="InterPro"/>
</dbReference>
<evidence type="ECO:0000256" key="6">
    <source>
        <dbReference type="ARBA" id="ARBA00022430"/>
    </source>
</evidence>
<dbReference type="Proteomes" id="UP000198327">
    <property type="component" value="Unassembled WGS sequence"/>
</dbReference>
<comment type="catalytic activity">
    <reaction evidence="1 10">
        <text>(2R,3S)-3-isopropylmalate = (2S)-2-isopropylmalate</text>
        <dbReference type="Rhea" id="RHEA:32287"/>
        <dbReference type="ChEBI" id="CHEBI:1178"/>
        <dbReference type="ChEBI" id="CHEBI:35121"/>
        <dbReference type="EC" id="4.2.1.33"/>
    </reaction>
</comment>
<evidence type="ECO:0000256" key="3">
    <source>
        <dbReference type="ARBA" id="ARBA00004729"/>
    </source>
</evidence>
<sequence length="205" mass="22943">MEIFTSHTGIAAPLRVSDVDTDQIIPARFCVGVTKQGYENALLHDWRAKPDFVLNQPEYRAATVLIAGDNFGVGSSREMAVWALQNYGFRAVLAPRFGDIFRGNSLKNGLLTVTLEQSVIDELWDRVEETPTDEVTVDLAESEVRCGDSIFGFDLDPDARWRLLNGFDDISITLRNSSDIDTYECVRRRTLPTTTRIASEASQHV</sequence>
<dbReference type="EMBL" id="FZOW01000015">
    <property type="protein sequence ID" value="SNT35533.1"/>
    <property type="molecule type" value="Genomic_DNA"/>
</dbReference>
<dbReference type="GO" id="GO:0003861">
    <property type="term" value="F:3-isopropylmalate dehydratase activity"/>
    <property type="evidence" value="ECO:0007669"/>
    <property type="project" value="UniProtKB-UniRule"/>
</dbReference>
<evidence type="ECO:0000256" key="8">
    <source>
        <dbReference type="ARBA" id="ARBA00023239"/>
    </source>
</evidence>
<keyword evidence="7 10" id="KW-0028">Amino-acid biosynthesis</keyword>
<evidence type="ECO:0000256" key="9">
    <source>
        <dbReference type="ARBA" id="ARBA00023304"/>
    </source>
</evidence>
<dbReference type="UniPathway" id="UPA00048">
    <property type="reaction ID" value="UER00071"/>
</dbReference>
<keyword evidence="9 10" id="KW-0100">Branched-chain amino acid biosynthesis</keyword>
<evidence type="ECO:0000256" key="10">
    <source>
        <dbReference type="HAMAP-Rule" id="MF_01031"/>
    </source>
</evidence>
<dbReference type="NCBIfam" id="NF002458">
    <property type="entry name" value="PRK01641.1"/>
    <property type="match status" value="1"/>
</dbReference>
<dbReference type="InterPro" id="IPR050075">
    <property type="entry name" value="LeuD"/>
</dbReference>
<comment type="similarity">
    <text evidence="4 10">Belongs to the LeuD family. LeuD type 1 subfamily.</text>
</comment>
<evidence type="ECO:0000256" key="5">
    <source>
        <dbReference type="ARBA" id="ARBA00011271"/>
    </source>
</evidence>
<dbReference type="HAMAP" id="MF_01031">
    <property type="entry name" value="LeuD_type1"/>
    <property type="match status" value="1"/>
</dbReference>
<evidence type="ECO:0000256" key="2">
    <source>
        <dbReference type="ARBA" id="ARBA00002695"/>
    </source>
</evidence>
<organism evidence="12 13">
    <name type="scientific">Rhodococcoides kyotonense</name>
    <dbReference type="NCBI Taxonomy" id="398843"/>
    <lineage>
        <taxon>Bacteria</taxon>
        <taxon>Bacillati</taxon>
        <taxon>Actinomycetota</taxon>
        <taxon>Actinomycetes</taxon>
        <taxon>Mycobacteriales</taxon>
        <taxon>Nocardiaceae</taxon>
        <taxon>Rhodococcoides</taxon>
    </lineage>
</organism>
<dbReference type="Pfam" id="PF00694">
    <property type="entry name" value="Aconitase_C"/>
    <property type="match status" value="1"/>
</dbReference>
<dbReference type="Gene3D" id="3.20.19.10">
    <property type="entry name" value="Aconitase, domain 4"/>
    <property type="match status" value="1"/>
</dbReference>
<dbReference type="RefSeq" id="WP_089250286.1">
    <property type="nucleotide sequence ID" value="NZ_FZOW01000015.1"/>
</dbReference>
<name>A0A239M0F2_9NOCA</name>
<protein>
    <recommendedName>
        <fullName evidence="10">3-isopropylmalate dehydratase small subunit</fullName>
        <ecNumber evidence="10">4.2.1.33</ecNumber>
    </recommendedName>
    <alternativeName>
        <fullName evidence="10">Alpha-IPM isomerase</fullName>
        <shortName evidence="10">IPMI</shortName>
    </alternativeName>
    <alternativeName>
        <fullName evidence="10">Isopropylmalate isomerase</fullName>
    </alternativeName>
</protein>
<dbReference type="GO" id="GO:0009098">
    <property type="term" value="P:L-leucine biosynthetic process"/>
    <property type="evidence" value="ECO:0007669"/>
    <property type="project" value="UniProtKB-UniRule"/>
</dbReference>
<keyword evidence="13" id="KW-1185">Reference proteome</keyword>
<feature type="domain" description="Aconitase A/isopropylmalate dehydratase small subunit swivel" evidence="11">
    <location>
        <begin position="1"/>
        <end position="117"/>
    </location>
</feature>
<reference evidence="13" key="1">
    <citation type="submission" date="2017-06" db="EMBL/GenBank/DDBJ databases">
        <authorList>
            <person name="Varghese N."/>
            <person name="Submissions S."/>
        </authorList>
    </citation>
    <scope>NUCLEOTIDE SEQUENCE [LARGE SCALE GENOMIC DNA]</scope>
    <source>
        <strain evidence="13">JCM 23211</strain>
    </source>
</reference>
<comment type="pathway">
    <text evidence="3 10">Amino-acid biosynthesis; L-leucine biosynthesis; L-leucine from 3-methyl-2-oxobutanoate: step 2/4.</text>
</comment>